<gene>
    <name evidence="5" type="ORF">EHYA_07381</name>
</gene>
<sequence>MSAREWALLVGVGRFHGPPDDGDEAEMDDSSFADLEFVDDVVPRVRSALEAMAFEADSVMDPDAAELRGRVQDALGDARIVYVVSHGVDSPETNPYRVAVVPSCGKHGATTNAGNWVEGALDHDRPTLFLFDLCRSGRAATLPAATHRPGAGSKAWVIAASAPQQDAFAGDFSYALAEVLQEVAETGLDTDPARRFVAFSAVARRIANRVRQRSKFGQLVHATAMDMTLDEPELPFFPNVRFDEGAASLRTVDAGARGFLERRDARHFTDKAGDHFTGRKSQLRLLAPWLDDRSGGSGNLRVVTGSPGVGKSALLGALACAAHAELSNAVPEVVRRLEDGCRPEVNPRLAAVHARGRPAGEVLTAIARQLDLLDILGRRHVDSGTLIKALSAGDDTCVLIVDALDESPRWKELRDELATLAGAFRADGRPVCRLLIGMRPWGDFTVLKDLAAAQGGLIDLDSADPAEVRSDLAEHIGSRLRVEEPYAKPGTASIRRTLARAVAETLVPRRPVVPPARGDRPEWGAFLVADVFTRYLASAPAPTTPEEAEQLGGTAPVDLPAVLEMELAIHDRGPRMRSLLVAFAHAQGEGMPLEVAVPLADHLARDPDTDRDPKAVRALLDDVFFYLRSAPDREGILRYRLFHQGLIDYLAPRDTKSAAPAALVDTPRNPDFGTVLDHLLATHTFHDGKRRLWEISPRYILRHVLDHAAAADRADELLVDPEFLVHADPAVLKEGFRHARGPEARLAVRLYSSRYESLARVEPIGRRQLLAVLAAANASRELVDAFAHGQSWRPRWAVLGPMEPTAAPPGWVLALDCGWIREDGIIVAGDATGDVLVRDLETGKQRGQRLQGHTGSVLAVACARLAGRDVVITGGADGTVRLWDADSGTAAGAPMTGHVGAVTAVAHARVDERDVIVTGGADGTVRLWDPVAGEQLSHPVMSHDEQSRVRSLSVAETETGPLVLSAGSDDTVRTWNARTGMLTDTPVDSDPDTDTTRAVTIAMLDGHATLVTGGDRGLRASDLTNGREVAAIDDAALDLAVLRIGERAVIAAGGLDHRLLVWDPLENGVDHYAVFHPAYAVRAASDGSLVIGGGHDVVVLEPNERP</sequence>
<organism evidence="5 6">
    <name type="scientific">Embleya hyalina</name>
    <dbReference type="NCBI Taxonomy" id="516124"/>
    <lineage>
        <taxon>Bacteria</taxon>
        <taxon>Bacillati</taxon>
        <taxon>Actinomycetota</taxon>
        <taxon>Actinomycetes</taxon>
        <taxon>Kitasatosporales</taxon>
        <taxon>Streptomycetaceae</taxon>
        <taxon>Embleya</taxon>
    </lineage>
</organism>
<dbReference type="InterPro" id="IPR001680">
    <property type="entry name" value="WD40_rpt"/>
</dbReference>
<dbReference type="SMART" id="SM00320">
    <property type="entry name" value="WD40"/>
    <property type="match status" value="4"/>
</dbReference>
<dbReference type="Pfam" id="PF13191">
    <property type="entry name" value="AAA_16"/>
    <property type="match status" value="1"/>
</dbReference>
<dbReference type="PROSITE" id="PS00678">
    <property type="entry name" value="WD_REPEATS_1"/>
    <property type="match status" value="2"/>
</dbReference>
<dbReference type="EMBL" id="BIFH01000034">
    <property type="protein sequence ID" value="GCD99659.1"/>
    <property type="molecule type" value="Genomic_DNA"/>
</dbReference>
<accession>A0A401YYG0</accession>
<dbReference type="PANTHER" id="PTHR22847:SF637">
    <property type="entry name" value="WD REPEAT DOMAIN 5B"/>
    <property type="match status" value="1"/>
</dbReference>
<comment type="caution">
    <text evidence="5">The sequence shown here is derived from an EMBL/GenBank/DDBJ whole genome shotgun (WGS) entry which is preliminary data.</text>
</comment>
<dbReference type="InterPro" id="IPR015943">
    <property type="entry name" value="WD40/YVTN_repeat-like_dom_sf"/>
</dbReference>
<dbReference type="InterPro" id="IPR036322">
    <property type="entry name" value="WD40_repeat_dom_sf"/>
</dbReference>
<evidence type="ECO:0000256" key="1">
    <source>
        <dbReference type="ARBA" id="ARBA00022574"/>
    </source>
</evidence>
<dbReference type="Pfam" id="PF00400">
    <property type="entry name" value="WD40"/>
    <property type="match status" value="2"/>
</dbReference>
<name>A0A401YYG0_9ACTN</name>
<dbReference type="Gene3D" id="2.130.10.10">
    <property type="entry name" value="YVTN repeat-like/Quinoprotein amine dehydrogenase"/>
    <property type="match status" value="1"/>
</dbReference>
<dbReference type="OrthoDB" id="218695at2"/>
<keyword evidence="6" id="KW-1185">Reference proteome</keyword>
<dbReference type="InterPro" id="IPR041664">
    <property type="entry name" value="AAA_16"/>
</dbReference>
<feature type="repeat" description="WD" evidence="3">
    <location>
        <begin position="850"/>
        <end position="893"/>
    </location>
</feature>
<proteinExistence type="predicted"/>
<dbReference type="AlphaFoldDB" id="A0A401YYG0"/>
<dbReference type="RefSeq" id="WP_126641451.1">
    <property type="nucleotide sequence ID" value="NZ_BIFH01000034.1"/>
</dbReference>
<dbReference type="PROSITE" id="PS50082">
    <property type="entry name" value="WD_REPEATS_2"/>
    <property type="match status" value="3"/>
</dbReference>
<dbReference type="PRINTS" id="PR00320">
    <property type="entry name" value="GPROTEINBRPT"/>
</dbReference>
<keyword evidence="1 3" id="KW-0853">WD repeat</keyword>
<evidence type="ECO:0000256" key="2">
    <source>
        <dbReference type="ARBA" id="ARBA00022737"/>
    </source>
</evidence>
<dbReference type="SUPFAM" id="SSF50978">
    <property type="entry name" value="WD40 repeat-like"/>
    <property type="match status" value="1"/>
</dbReference>
<evidence type="ECO:0000313" key="5">
    <source>
        <dbReference type="EMBL" id="GCD99659.1"/>
    </source>
</evidence>
<dbReference type="InterPro" id="IPR027417">
    <property type="entry name" value="P-loop_NTPase"/>
</dbReference>
<feature type="repeat" description="WD" evidence="3">
    <location>
        <begin position="895"/>
        <end position="938"/>
    </location>
</feature>
<feature type="domain" description="Orc1-like AAA ATPase" evidence="4">
    <location>
        <begin position="276"/>
        <end position="410"/>
    </location>
</feature>
<evidence type="ECO:0000259" key="4">
    <source>
        <dbReference type="Pfam" id="PF13191"/>
    </source>
</evidence>
<dbReference type="InterPro" id="IPR019775">
    <property type="entry name" value="WD40_repeat_CS"/>
</dbReference>
<protein>
    <recommendedName>
        <fullName evidence="4">Orc1-like AAA ATPase domain-containing protein</fullName>
    </recommendedName>
</protein>
<dbReference type="PROSITE" id="PS50294">
    <property type="entry name" value="WD_REPEATS_REGION"/>
    <property type="match status" value="2"/>
</dbReference>
<dbReference type="PANTHER" id="PTHR22847">
    <property type="entry name" value="WD40 REPEAT PROTEIN"/>
    <property type="match status" value="1"/>
</dbReference>
<keyword evidence="2" id="KW-0677">Repeat</keyword>
<evidence type="ECO:0000256" key="3">
    <source>
        <dbReference type="PROSITE-ProRule" id="PRU00221"/>
    </source>
</evidence>
<reference evidence="5 6" key="1">
    <citation type="submission" date="2018-12" db="EMBL/GenBank/DDBJ databases">
        <title>Draft genome sequence of Embleya hyalina NBRC 13850T.</title>
        <authorList>
            <person name="Komaki H."/>
            <person name="Hosoyama A."/>
            <person name="Kimura A."/>
            <person name="Ichikawa N."/>
            <person name="Tamura T."/>
        </authorList>
    </citation>
    <scope>NUCLEOTIDE SEQUENCE [LARGE SCALE GENOMIC DNA]</scope>
    <source>
        <strain evidence="5 6">NBRC 13850</strain>
    </source>
</reference>
<evidence type="ECO:0000313" key="6">
    <source>
        <dbReference type="Proteomes" id="UP000286931"/>
    </source>
</evidence>
<dbReference type="InterPro" id="IPR020472">
    <property type="entry name" value="WD40_PAC1"/>
</dbReference>
<dbReference type="Proteomes" id="UP000286931">
    <property type="component" value="Unassembled WGS sequence"/>
</dbReference>
<feature type="repeat" description="WD" evidence="3">
    <location>
        <begin position="942"/>
        <end position="985"/>
    </location>
</feature>
<dbReference type="SUPFAM" id="SSF52540">
    <property type="entry name" value="P-loop containing nucleoside triphosphate hydrolases"/>
    <property type="match status" value="1"/>
</dbReference>